<organism evidence="2 3">
    <name type="scientific">Trichinella zimbabwensis</name>
    <dbReference type="NCBI Taxonomy" id="268475"/>
    <lineage>
        <taxon>Eukaryota</taxon>
        <taxon>Metazoa</taxon>
        <taxon>Ecdysozoa</taxon>
        <taxon>Nematoda</taxon>
        <taxon>Enoplea</taxon>
        <taxon>Dorylaimia</taxon>
        <taxon>Trichinellida</taxon>
        <taxon>Trichinellidae</taxon>
        <taxon>Trichinella</taxon>
    </lineage>
</organism>
<evidence type="ECO:0000313" key="2">
    <source>
        <dbReference type="EMBL" id="KRY64265.1"/>
    </source>
</evidence>
<evidence type="ECO:0000256" key="1">
    <source>
        <dbReference type="SAM" id="MobiDB-lite"/>
    </source>
</evidence>
<feature type="compositionally biased region" description="Basic and acidic residues" evidence="1">
    <location>
        <begin position="1"/>
        <end position="18"/>
    </location>
</feature>
<protein>
    <submittedName>
        <fullName evidence="2">Uncharacterized protein</fullName>
    </submittedName>
</protein>
<proteinExistence type="predicted"/>
<feature type="compositionally biased region" description="Basic and acidic residues" evidence="1">
    <location>
        <begin position="26"/>
        <end position="41"/>
    </location>
</feature>
<gene>
    <name evidence="2" type="ORF">T11_16870</name>
</gene>
<dbReference type="Proteomes" id="UP000055024">
    <property type="component" value="Unassembled WGS sequence"/>
</dbReference>
<feature type="region of interest" description="Disordered" evidence="1">
    <location>
        <begin position="1"/>
        <end position="41"/>
    </location>
</feature>
<dbReference type="EMBL" id="JYDP01007936">
    <property type="protein sequence ID" value="KRY64265.1"/>
    <property type="molecule type" value="Genomic_DNA"/>
</dbReference>
<dbReference type="AlphaFoldDB" id="A0A0V1DRP1"/>
<accession>A0A0V1DRP1</accession>
<reference evidence="2 3" key="1">
    <citation type="submission" date="2015-01" db="EMBL/GenBank/DDBJ databases">
        <title>Evolution of Trichinella species and genotypes.</title>
        <authorList>
            <person name="Korhonen P.K."/>
            <person name="Edoardo P."/>
            <person name="Giuseppe L.R."/>
            <person name="Gasser R.B."/>
        </authorList>
    </citation>
    <scope>NUCLEOTIDE SEQUENCE [LARGE SCALE GENOMIC DNA]</scope>
    <source>
        <strain evidence="2">ISS1029</strain>
    </source>
</reference>
<keyword evidence="3" id="KW-1185">Reference proteome</keyword>
<evidence type="ECO:0000313" key="3">
    <source>
        <dbReference type="Proteomes" id="UP000055024"/>
    </source>
</evidence>
<name>A0A0V1DRP1_9BILA</name>
<comment type="caution">
    <text evidence="2">The sequence shown here is derived from an EMBL/GenBank/DDBJ whole genome shotgun (WGS) entry which is preliminary data.</text>
</comment>
<sequence length="41" mass="4867">MICKKQEARELKRDKRNEMLATKKKALGERLPQQKEEEPPS</sequence>